<dbReference type="PIRSF" id="PIRSF001467">
    <property type="entry name" value="Peptidylpro_ismrse"/>
    <property type="match status" value="1"/>
</dbReference>
<evidence type="ECO:0000256" key="3">
    <source>
        <dbReference type="ARBA" id="ARBA00023110"/>
    </source>
</evidence>
<dbReference type="PROSITE" id="PS50072">
    <property type="entry name" value="CSA_PPIASE_2"/>
    <property type="match status" value="1"/>
</dbReference>
<dbReference type="EMBL" id="PEZY01000005">
    <property type="protein sequence ID" value="PIS06383.1"/>
    <property type="molecule type" value="Genomic_DNA"/>
</dbReference>
<dbReference type="PANTHER" id="PTHR45625:SF4">
    <property type="entry name" value="PEPTIDYLPROLYL ISOMERASE DOMAIN AND WD REPEAT-CONTAINING PROTEIN 1"/>
    <property type="match status" value="1"/>
</dbReference>
<dbReference type="InterPro" id="IPR020892">
    <property type="entry name" value="Cyclophilin-type_PPIase_CS"/>
</dbReference>
<dbReference type="CDD" id="cd00317">
    <property type="entry name" value="cyclophilin"/>
    <property type="match status" value="1"/>
</dbReference>
<dbReference type="Proteomes" id="UP000229056">
    <property type="component" value="Unassembled WGS sequence"/>
</dbReference>
<evidence type="ECO:0000256" key="5">
    <source>
        <dbReference type="RuleBase" id="RU363019"/>
    </source>
</evidence>
<feature type="domain" description="PPIase cyclophilin-type" evidence="6">
    <location>
        <begin position="16"/>
        <end position="166"/>
    </location>
</feature>
<dbReference type="PANTHER" id="PTHR45625">
    <property type="entry name" value="PEPTIDYL-PROLYL CIS-TRANS ISOMERASE-RELATED"/>
    <property type="match status" value="1"/>
</dbReference>
<dbReference type="GO" id="GO:0003755">
    <property type="term" value="F:peptidyl-prolyl cis-trans isomerase activity"/>
    <property type="evidence" value="ECO:0007669"/>
    <property type="project" value="UniProtKB-UniRule"/>
</dbReference>
<dbReference type="SUPFAM" id="SSF50891">
    <property type="entry name" value="Cyclophilin-like"/>
    <property type="match status" value="1"/>
</dbReference>
<dbReference type="InterPro" id="IPR029000">
    <property type="entry name" value="Cyclophilin-like_dom_sf"/>
</dbReference>
<dbReference type="PROSITE" id="PS00170">
    <property type="entry name" value="CSA_PPIASE_1"/>
    <property type="match status" value="1"/>
</dbReference>
<dbReference type="AlphaFoldDB" id="A0A2H0W4V5"/>
<evidence type="ECO:0000256" key="2">
    <source>
        <dbReference type="ARBA" id="ARBA00007365"/>
    </source>
</evidence>
<dbReference type="Pfam" id="PF00160">
    <property type="entry name" value="Pro_isomerase"/>
    <property type="match status" value="1"/>
</dbReference>
<name>A0A2H0W4V5_9BACT</name>
<dbReference type="EC" id="5.2.1.8" evidence="5"/>
<comment type="catalytic activity">
    <reaction evidence="5">
        <text>[protein]-peptidylproline (omega=180) = [protein]-peptidylproline (omega=0)</text>
        <dbReference type="Rhea" id="RHEA:16237"/>
        <dbReference type="Rhea" id="RHEA-COMP:10747"/>
        <dbReference type="Rhea" id="RHEA-COMP:10748"/>
        <dbReference type="ChEBI" id="CHEBI:83833"/>
        <dbReference type="ChEBI" id="CHEBI:83834"/>
        <dbReference type="EC" id="5.2.1.8"/>
    </reaction>
</comment>
<comment type="function">
    <text evidence="1 5">PPIases accelerate the folding of proteins. It catalyzes the cis-trans isomerization of proline imidic peptide bonds in oligopeptides.</text>
</comment>
<keyword evidence="3 5" id="KW-0697">Rotamase</keyword>
<reference evidence="8" key="1">
    <citation type="submission" date="2017-09" db="EMBL/GenBank/DDBJ databases">
        <title>Depth-based differentiation of microbial function through sediment-hosted aquifers and enrichment of novel symbionts in the deep terrestrial subsurface.</title>
        <authorList>
            <person name="Probst A.J."/>
            <person name="Ladd B."/>
            <person name="Jarett J.K."/>
            <person name="Geller-Mcgrath D.E."/>
            <person name="Sieber C.M.K."/>
            <person name="Emerson J.B."/>
            <person name="Anantharaman K."/>
            <person name="Thomas B.C."/>
            <person name="Malmstrom R."/>
            <person name="Stieglmeier M."/>
            <person name="Klingl A."/>
            <person name="Woyke T."/>
            <person name="Ryan C.M."/>
            <person name="Banfield J.F."/>
        </authorList>
    </citation>
    <scope>NUCLEOTIDE SEQUENCE [LARGE SCALE GENOMIC DNA]</scope>
</reference>
<dbReference type="InterPro" id="IPR044666">
    <property type="entry name" value="Cyclophilin_A-like"/>
</dbReference>
<gene>
    <name evidence="7" type="ORF">COT80_01910</name>
</gene>
<dbReference type="PRINTS" id="PR00153">
    <property type="entry name" value="CSAPPISMRASE"/>
</dbReference>
<dbReference type="Gene3D" id="2.40.100.10">
    <property type="entry name" value="Cyclophilin-like"/>
    <property type="match status" value="1"/>
</dbReference>
<evidence type="ECO:0000259" key="6">
    <source>
        <dbReference type="PROSITE" id="PS50072"/>
    </source>
</evidence>
<evidence type="ECO:0000256" key="1">
    <source>
        <dbReference type="ARBA" id="ARBA00002388"/>
    </source>
</evidence>
<sequence>MTQDTNISATGATIKTNLGDITVKFYTEDAPKTVANFIKLVSEGFYNGTKFHRIMKDFMIQGGDPLTIDDSMKDRWGTGGPGYKFDDEINNHKLVEGSLAMANAGANTNGSQFFIVTTASTPWLDGKHTNFGEVISGLDIVRLIENTPTTELDRPINDVVINSIELQ</sequence>
<keyword evidence="4 5" id="KW-0413">Isomerase</keyword>
<comment type="caution">
    <text evidence="7">The sequence shown here is derived from an EMBL/GenBank/DDBJ whole genome shotgun (WGS) entry which is preliminary data.</text>
</comment>
<accession>A0A2H0W4V5</accession>
<evidence type="ECO:0000313" key="8">
    <source>
        <dbReference type="Proteomes" id="UP000229056"/>
    </source>
</evidence>
<dbReference type="InterPro" id="IPR024936">
    <property type="entry name" value="Cyclophilin-type_PPIase"/>
</dbReference>
<dbReference type="GO" id="GO:0006457">
    <property type="term" value="P:protein folding"/>
    <property type="evidence" value="ECO:0007669"/>
    <property type="project" value="InterPro"/>
</dbReference>
<organism evidence="7 8">
    <name type="scientific">Candidatus Buchananbacteria bacterium CG10_big_fil_rev_8_21_14_0_10_33_19</name>
    <dbReference type="NCBI Taxonomy" id="1974525"/>
    <lineage>
        <taxon>Bacteria</taxon>
        <taxon>Candidatus Buchananiibacteriota</taxon>
    </lineage>
</organism>
<evidence type="ECO:0000256" key="4">
    <source>
        <dbReference type="ARBA" id="ARBA00023235"/>
    </source>
</evidence>
<dbReference type="InterPro" id="IPR002130">
    <property type="entry name" value="Cyclophilin-type_PPIase_dom"/>
</dbReference>
<proteinExistence type="inferred from homology"/>
<protein>
    <recommendedName>
        <fullName evidence="5">Peptidyl-prolyl cis-trans isomerase</fullName>
        <shortName evidence="5">PPIase</shortName>
        <ecNumber evidence="5">5.2.1.8</ecNumber>
    </recommendedName>
</protein>
<evidence type="ECO:0000313" key="7">
    <source>
        <dbReference type="EMBL" id="PIS06383.1"/>
    </source>
</evidence>
<comment type="similarity">
    <text evidence="2 5">Belongs to the cyclophilin-type PPIase family.</text>
</comment>